<feature type="domain" description="DNA mismatch repair proteins mutS family" evidence="6">
    <location>
        <begin position="673"/>
        <end position="689"/>
    </location>
</feature>
<dbReference type="PROSITE" id="PS00486">
    <property type="entry name" value="DNA_MISMATCH_REPAIR_2"/>
    <property type="match status" value="1"/>
</dbReference>
<keyword evidence="4" id="KW-0238">DNA-binding</keyword>
<dbReference type="SMART" id="SM00534">
    <property type="entry name" value="MUTSac"/>
    <property type="match status" value="1"/>
</dbReference>
<name>A0A5N4AYU6_PHOPY</name>
<dbReference type="SUPFAM" id="SSF48334">
    <property type="entry name" value="DNA repair protein MutS, domain III"/>
    <property type="match status" value="1"/>
</dbReference>
<sequence length="811" mass="91648">MNSNSNQTPETLFSIRRNESSSIRSDTSDRILPVNEVDEDPFCVLCILWKSGKLGAAYFRSSERQLYVLQEVMDVAPEFGVTRSLFREVNPSHTLTTGNISDMFVKCIINILKGDNNEEDNSNNSHTLQTNTLPANITLLNIKDYCFDNCEHKAYNVTVSSEPKDLTVTQQEVFRHSLIGFDSKVTVHALGALIKYLEKNWSHINTSNTELTFLHINKVSLNDSVLIDQNTFNSLQIFDVKSHDSNFKRGLQSHTREGFSIYRLLSQHCISKIGYQCLRSILANPTNNVDELKKRLDFIQFALDAKNQTLIENLQETIKKISDLTFIFRKIQYARGNARDWETLYTTIYNMLFLHELCTPYVKSVAIFATLDRAITAKLYNLQASINNGLDFSQGNKRVRPLIKMGLDSELDKKELQKCDISKNATAAARIVLNQLPQFIDGCSVVYMPELGHFVVIKEWEANCDKKELEEHGLQFVFELNQSLHYKNALCTDMDKQLGNIYLEILFHENRIIQRLTDFVLSSFKEILEPLKIIAMIDCLIGMSRVSKEGAYVRPSINESSIMEIEDGRHPLLELFCTNFVPNSYFSGGESGRMKIITGPNDSGKTIFLKQIALIVYLAHIGCYVPVKKANIGIMSSIHSKIHINESASVSLSAFMLDLTQMSQSLHNAKKNSLVLIDEFGRGTTGDDGFALFTGALKSFVEMGDLCPHVVVCTHFQQMSNYLSGSDTVSFLKMDYEKRDSDIVYLYKVVDGISNSFAFDVAKAAGLDENIISRAREFYQLLCGDGVSLVDDNQFEPITFNIGDINIPDLN</sequence>
<feature type="region of interest" description="Disordered" evidence="5">
    <location>
        <begin position="1"/>
        <end position="20"/>
    </location>
</feature>
<dbReference type="InParanoid" id="A0A5N4AYU6"/>
<dbReference type="AlphaFoldDB" id="A0A5N4AYU6"/>
<evidence type="ECO:0000256" key="4">
    <source>
        <dbReference type="ARBA" id="ARBA00023125"/>
    </source>
</evidence>
<evidence type="ECO:0000259" key="6">
    <source>
        <dbReference type="PROSITE" id="PS00486"/>
    </source>
</evidence>
<feature type="compositionally biased region" description="Polar residues" evidence="5">
    <location>
        <begin position="1"/>
        <end position="11"/>
    </location>
</feature>
<dbReference type="SMART" id="SM00533">
    <property type="entry name" value="MUTSd"/>
    <property type="match status" value="1"/>
</dbReference>
<dbReference type="PANTHER" id="PTHR11361">
    <property type="entry name" value="DNA MISMATCH REPAIR PROTEIN MUTS FAMILY MEMBER"/>
    <property type="match status" value="1"/>
</dbReference>
<dbReference type="Pfam" id="PF00488">
    <property type="entry name" value="MutS_V"/>
    <property type="match status" value="1"/>
</dbReference>
<dbReference type="OrthoDB" id="29596at2759"/>
<dbReference type="Gene3D" id="1.10.1420.10">
    <property type="match status" value="1"/>
</dbReference>
<evidence type="ECO:0000256" key="2">
    <source>
        <dbReference type="ARBA" id="ARBA00022741"/>
    </source>
</evidence>
<dbReference type="Proteomes" id="UP000327044">
    <property type="component" value="Unassembled WGS sequence"/>
</dbReference>
<comment type="caution">
    <text evidence="7">The sequence shown here is derived from an EMBL/GenBank/DDBJ whole genome shotgun (WGS) entry which is preliminary data.</text>
</comment>
<evidence type="ECO:0000256" key="3">
    <source>
        <dbReference type="ARBA" id="ARBA00022840"/>
    </source>
</evidence>
<keyword evidence="2" id="KW-0547">Nucleotide-binding</keyword>
<dbReference type="InterPro" id="IPR045076">
    <property type="entry name" value="MutS"/>
</dbReference>
<dbReference type="PANTHER" id="PTHR11361:SF20">
    <property type="entry name" value="MUTS PROTEIN HOMOLOG 5"/>
    <property type="match status" value="1"/>
</dbReference>
<keyword evidence="3" id="KW-0067">ATP-binding</keyword>
<dbReference type="EMBL" id="VVIM01000002">
    <property type="protein sequence ID" value="KAB0802504.1"/>
    <property type="molecule type" value="Genomic_DNA"/>
</dbReference>
<dbReference type="SUPFAM" id="SSF52540">
    <property type="entry name" value="P-loop containing nucleoside triphosphate hydrolases"/>
    <property type="match status" value="1"/>
</dbReference>
<evidence type="ECO:0000256" key="5">
    <source>
        <dbReference type="SAM" id="MobiDB-lite"/>
    </source>
</evidence>
<dbReference type="GO" id="GO:0030983">
    <property type="term" value="F:mismatched DNA binding"/>
    <property type="evidence" value="ECO:0007669"/>
    <property type="project" value="InterPro"/>
</dbReference>
<dbReference type="InterPro" id="IPR027417">
    <property type="entry name" value="P-loop_NTPase"/>
</dbReference>
<dbReference type="InterPro" id="IPR007696">
    <property type="entry name" value="DNA_mismatch_repair_MutS_core"/>
</dbReference>
<organism evidence="7 8">
    <name type="scientific">Photinus pyralis</name>
    <name type="common">Common eastern firefly</name>
    <name type="synonym">Lampyris pyralis</name>
    <dbReference type="NCBI Taxonomy" id="7054"/>
    <lineage>
        <taxon>Eukaryota</taxon>
        <taxon>Metazoa</taxon>
        <taxon>Ecdysozoa</taxon>
        <taxon>Arthropoda</taxon>
        <taxon>Hexapoda</taxon>
        <taxon>Insecta</taxon>
        <taxon>Pterygota</taxon>
        <taxon>Neoptera</taxon>
        <taxon>Endopterygota</taxon>
        <taxon>Coleoptera</taxon>
        <taxon>Polyphaga</taxon>
        <taxon>Elateriformia</taxon>
        <taxon>Elateroidea</taxon>
        <taxon>Lampyridae</taxon>
        <taxon>Lampyrinae</taxon>
        <taxon>Photinus</taxon>
    </lineage>
</organism>
<dbReference type="InterPro" id="IPR036187">
    <property type="entry name" value="DNA_mismatch_repair_MutS_sf"/>
</dbReference>
<proteinExistence type="inferred from homology"/>
<dbReference type="GO" id="GO:0051026">
    <property type="term" value="P:chiasma assembly"/>
    <property type="evidence" value="ECO:0007669"/>
    <property type="project" value="TreeGrafter"/>
</dbReference>
<evidence type="ECO:0000313" key="7">
    <source>
        <dbReference type="EMBL" id="KAB0802504.1"/>
    </source>
</evidence>
<dbReference type="Pfam" id="PF05192">
    <property type="entry name" value="MutS_III"/>
    <property type="match status" value="1"/>
</dbReference>
<dbReference type="InterPro" id="IPR000432">
    <property type="entry name" value="DNA_mismatch_repair_MutS_C"/>
</dbReference>
<dbReference type="Gene3D" id="3.40.50.300">
    <property type="entry name" value="P-loop containing nucleotide triphosphate hydrolases"/>
    <property type="match status" value="1"/>
</dbReference>
<dbReference type="GO" id="GO:0140664">
    <property type="term" value="F:ATP-dependent DNA damage sensor activity"/>
    <property type="evidence" value="ECO:0007669"/>
    <property type="project" value="InterPro"/>
</dbReference>
<dbReference type="GO" id="GO:0005634">
    <property type="term" value="C:nucleus"/>
    <property type="evidence" value="ECO:0007669"/>
    <property type="project" value="TreeGrafter"/>
</dbReference>
<evidence type="ECO:0000313" key="8">
    <source>
        <dbReference type="Proteomes" id="UP000327044"/>
    </source>
</evidence>
<accession>A0A5N4AYU6</accession>
<evidence type="ECO:0000256" key="1">
    <source>
        <dbReference type="ARBA" id="ARBA00006271"/>
    </source>
</evidence>
<dbReference type="GO" id="GO:0006298">
    <property type="term" value="P:mismatch repair"/>
    <property type="evidence" value="ECO:0007669"/>
    <property type="project" value="InterPro"/>
</dbReference>
<comment type="similarity">
    <text evidence="1">Belongs to the DNA mismatch repair MutS family.</text>
</comment>
<protein>
    <recommendedName>
        <fullName evidence="6">DNA mismatch repair proteins mutS family domain-containing protein</fullName>
    </recommendedName>
</protein>
<reference evidence="7 8" key="1">
    <citation type="journal article" date="2018" name="Elife">
        <title>Firefly genomes illuminate parallel origins of bioluminescence in beetles.</title>
        <authorList>
            <person name="Fallon T.R."/>
            <person name="Lower S.E."/>
            <person name="Chang C.H."/>
            <person name="Bessho-Uehara M."/>
            <person name="Martin G.J."/>
            <person name="Bewick A.J."/>
            <person name="Behringer M."/>
            <person name="Debat H.J."/>
            <person name="Wong I."/>
            <person name="Day J.C."/>
            <person name="Suvorov A."/>
            <person name="Silva C.J."/>
            <person name="Stanger-Hall K.F."/>
            <person name="Hall D.W."/>
            <person name="Schmitz R.J."/>
            <person name="Nelson D.R."/>
            <person name="Lewis S.M."/>
            <person name="Shigenobu S."/>
            <person name="Bybee S.M."/>
            <person name="Larracuente A.M."/>
            <person name="Oba Y."/>
            <person name="Weng J.K."/>
        </authorList>
    </citation>
    <scope>NUCLEOTIDE SEQUENCE [LARGE SCALE GENOMIC DNA]</scope>
    <source>
        <strain evidence="7">1611_PpyrPB1</strain>
        <tissue evidence="7">Whole body</tissue>
    </source>
</reference>
<keyword evidence="8" id="KW-1185">Reference proteome</keyword>
<dbReference type="GO" id="GO:0005524">
    <property type="term" value="F:ATP binding"/>
    <property type="evidence" value="ECO:0007669"/>
    <property type="project" value="UniProtKB-KW"/>
</dbReference>
<gene>
    <name evidence="7" type="ORF">PPYR_04690</name>
</gene>